<dbReference type="NCBIfam" id="TIGR03596">
    <property type="entry name" value="GTPase_YlqF"/>
    <property type="match status" value="1"/>
</dbReference>
<dbReference type="InterPro" id="IPR006073">
    <property type="entry name" value="GTP-bd"/>
</dbReference>
<feature type="binding site" evidence="4">
    <location>
        <position position="183"/>
    </location>
    <ligand>
        <name>GTP</name>
        <dbReference type="ChEBI" id="CHEBI:37565"/>
    </ligand>
</feature>
<dbReference type="Pfam" id="PF01926">
    <property type="entry name" value="MMR_HSR1"/>
    <property type="match status" value="1"/>
</dbReference>
<sequence length="286" mass="32947">MNDFSDLIVEDQKINWYPGHMAKTLRQLKEKAQLADLFVIVLDARAPISSYNDTFDEIEKNKPRLFLISKKDLGDINKLKKIKERFASQDNVMLVDLKKENTRNLILKRIEKLLIPKRLQERKKGLLKPRLRVFVVGVPNSGKSTLINLLAKAKKTKVGNMAGITRGQQWVNVGDIQLLDTPGLLWPNLDDQNVAVKLAIIGAIKRDVIPLDLLFNLSYSMASSFYPDKLKAMNLEPAFTSVDIYSQLIKMFERSNLTRKNFENELDKLRLMFYETCRNWTGVTYD</sequence>
<comment type="similarity">
    <text evidence="3">Belongs to the TRAFAC class YlqF/YawG GTPase family. MTG1 subfamily.</text>
</comment>
<gene>
    <name evidence="6" type="primary">ylqF</name>
    <name evidence="6" type="ORF">CJJ23_00975</name>
</gene>
<dbReference type="SUPFAM" id="SSF52540">
    <property type="entry name" value="P-loop containing nucleoside triphosphate hydrolases"/>
    <property type="match status" value="1"/>
</dbReference>
<dbReference type="PANTHER" id="PTHR45782:SF4">
    <property type="entry name" value="MITOCHONDRIAL RIBOSOME-ASSOCIATED GTPASE 1"/>
    <property type="match status" value="1"/>
</dbReference>
<dbReference type="PANTHER" id="PTHR45782">
    <property type="entry name" value="MITOCHONDRIAL RIBOSOME-ASSOCIATED GTPASE 1"/>
    <property type="match status" value="1"/>
</dbReference>
<dbReference type="EMBL" id="NQNY01000002">
    <property type="protein sequence ID" value="PAK21693.1"/>
    <property type="molecule type" value="Genomic_DNA"/>
</dbReference>
<evidence type="ECO:0000256" key="2">
    <source>
        <dbReference type="ARBA" id="ARBA00023134"/>
    </source>
</evidence>
<dbReference type="InterPro" id="IPR019991">
    <property type="entry name" value="GTP-bd_ribosome_bgen"/>
</dbReference>
<evidence type="ECO:0000313" key="6">
    <source>
        <dbReference type="EMBL" id="PAK21693.1"/>
    </source>
</evidence>
<organism evidence="6 7">
    <name type="scientific">Mycoplasmopsis agassizii</name>
    <dbReference type="NCBI Taxonomy" id="33922"/>
    <lineage>
        <taxon>Bacteria</taxon>
        <taxon>Bacillati</taxon>
        <taxon>Mycoplasmatota</taxon>
        <taxon>Mycoplasmoidales</taxon>
        <taxon>Metamycoplasmataceae</taxon>
        <taxon>Mycoplasmopsis</taxon>
    </lineage>
</organism>
<keyword evidence="1 3" id="KW-0547">Nucleotide-binding</keyword>
<dbReference type="AlphaFoldDB" id="A0A269TJM3"/>
<keyword evidence="3" id="KW-0963">Cytoplasm</keyword>
<dbReference type="InterPro" id="IPR016478">
    <property type="entry name" value="GTPase_MTG1"/>
</dbReference>
<accession>A0A269TJM3</accession>
<evidence type="ECO:0000256" key="4">
    <source>
        <dbReference type="PIRSR" id="PIRSR006230-1"/>
    </source>
</evidence>
<dbReference type="InterPro" id="IPR030378">
    <property type="entry name" value="G_CP_dom"/>
</dbReference>
<dbReference type="InterPro" id="IPR027417">
    <property type="entry name" value="P-loop_NTPase"/>
</dbReference>
<keyword evidence="2 3" id="KW-0342">GTP-binding</keyword>
<feature type="domain" description="CP-type G" evidence="5">
    <location>
        <begin position="22"/>
        <end position="187"/>
    </location>
</feature>
<comment type="subcellular location">
    <subcellularLocation>
        <location evidence="3">Cytoplasm</location>
    </subcellularLocation>
</comment>
<dbReference type="PROSITE" id="PS51721">
    <property type="entry name" value="G_CP"/>
    <property type="match status" value="1"/>
</dbReference>
<proteinExistence type="inferred from homology"/>
<dbReference type="GO" id="GO:0005737">
    <property type="term" value="C:cytoplasm"/>
    <property type="evidence" value="ECO:0007669"/>
    <property type="project" value="UniProtKB-SubCell"/>
</dbReference>
<evidence type="ECO:0000256" key="1">
    <source>
        <dbReference type="ARBA" id="ARBA00022741"/>
    </source>
</evidence>
<dbReference type="Gene3D" id="3.40.50.300">
    <property type="entry name" value="P-loop containing nucleotide triphosphate hydrolases"/>
    <property type="match status" value="1"/>
</dbReference>
<comment type="function">
    <text evidence="3">Required for a late step of 50S ribosomal subunit assembly. Has GTPase activity.</text>
</comment>
<dbReference type="GO" id="GO:0005525">
    <property type="term" value="F:GTP binding"/>
    <property type="evidence" value="ECO:0007669"/>
    <property type="project" value="UniProtKB-KW"/>
</dbReference>
<name>A0A269TJM3_9BACT</name>
<feature type="binding site" evidence="4">
    <location>
        <begin position="140"/>
        <end position="145"/>
    </location>
    <ligand>
        <name>GTP</name>
        <dbReference type="ChEBI" id="CHEBI:37565"/>
    </ligand>
</feature>
<reference evidence="7" key="1">
    <citation type="submission" date="2017-08" db="EMBL/GenBank/DDBJ databases">
        <authorList>
            <person name="Alvarez-Ponce D."/>
            <person name="Weitzman C.L."/>
            <person name="Tillett R.L."/>
            <person name="Sandmeier F.C."/>
            <person name="Tracy C.R."/>
        </authorList>
    </citation>
    <scope>NUCLEOTIDE SEQUENCE [LARGE SCALE GENOMIC DNA]</scope>
    <source>
        <strain evidence="7">723</strain>
    </source>
</reference>
<evidence type="ECO:0000313" key="7">
    <source>
        <dbReference type="Proteomes" id="UP000216943"/>
    </source>
</evidence>
<dbReference type="RefSeq" id="WP_095334527.1">
    <property type="nucleotide sequence ID" value="NZ_NQNY01000002.1"/>
</dbReference>
<dbReference type="Proteomes" id="UP000216943">
    <property type="component" value="Unassembled WGS sequence"/>
</dbReference>
<dbReference type="OrthoDB" id="9779790at2"/>
<comment type="caution">
    <text evidence="6">The sequence shown here is derived from an EMBL/GenBank/DDBJ whole genome shotgun (WGS) entry which is preliminary data.</text>
</comment>
<protein>
    <recommendedName>
        <fullName evidence="3">Ribosome biogenesis GTPase A</fullName>
    </recommendedName>
</protein>
<evidence type="ECO:0000259" key="5">
    <source>
        <dbReference type="PROSITE" id="PS51721"/>
    </source>
</evidence>
<dbReference type="PRINTS" id="PR00326">
    <property type="entry name" value="GTP1OBG"/>
</dbReference>
<dbReference type="CDD" id="cd01856">
    <property type="entry name" value="YlqF"/>
    <property type="match status" value="1"/>
</dbReference>
<dbReference type="GO" id="GO:0006412">
    <property type="term" value="P:translation"/>
    <property type="evidence" value="ECO:0007669"/>
    <property type="project" value="TreeGrafter"/>
</dbReference>
<dbReference type="PIRSF" id="PIRSF006230">
    <property type="entry name" value="MG442"/>
    <property type="match status" value="1"/>
</dbReference>
<dbReference type="GO" id="GO:0003924">
    <property type="term" value="F:GTPase activity"/>
    <property type="evidence" value="ECO:0007669"/>
    <property type="project" value="TreeGrafter"/>
</dbReference>
<evidence type="ECO:0000256" key="3">
    <source>
        <dbReference type="PIRNR" id="PIRNR006230"/>
    </source>
</evidence>